<dbReference type="InterPro" id="IPR007502">
    <property type="entry name" value="Helicase-assoc_dom"/>
</dbReference>
<evidence type="ECO:0000259" key="7">
    <source>
        <dbReference type="PROSITE" id="PS51192"/>
    </source>
</evidence>
<reference evidence="9" key="2">
    <citation type="submission" date="2021-05" db="EMBL/GenBank/DDBJ databases">
        <authorList>
            <person name="Pain A."/>
        </authorList>
    </citation>
    <scope>NUCLEOTIDE SEQUENCE</scope>
    <source>
        <strain evidence="9">1802A</strain>
    </source>
</reference>
<keyword evidence="6" id="KW-0067">ATP-binding</keyword>
<dbReference type="GO" id="GO:0003724">
    <property type="term" value="F:RNA helicase activity"/>
    <property type="evidence" value="ECO:0007669"/>
    <property type="project" value="UniProtKB-EC"/>
</dbReference>
<evidence type="ECO:0000256" key="4">
    <source>
        <dbReference type="ARBA" id="ARBA00022801"/>
    </source>
</evidence>
<accession>A0AAD9GHN7</accession>
<feature type="domain" description="Helicase ATP-binding" evidence="7">
    <location>
        <begin position="17"/>
        <end position="179"/>
    </location>
</feature>
<feature type="domain" description="Helicase C-terminal" evidence="8">
    <location>
        <begin position="217"/>
        <end position="421"/>
    </location>
</feature>
<dbReference type="PROSITE" id="PS00690">
    <property type="entry name" value="DEAH_ATP_HELICASE"/>
    <property type="match status" value="1"/>
</dbReference>
<dbReference type="PANTHER" id="PTHR18934:SF99">
    <property type="entry name" value="ATP-DEPENDENT RNA HELICASE DHX37-RELATED"/>
    <property type="match status" value="1"/>
</dbReference>
<dbReference type="AlphaFoldDB" id="A0AAD9GHN7"/>
<dbReference type="PROSITE" id="PS51192">
    <property type="entry name" value="HELICASE_ATP_BIND_1"/>
    <property type="match status" value="1"/>
</dbReference>
<evidence type="ECO:0000256" key="2">
    <source>
        <dbReference type="ARBA" id="ARBA00012552"/>
    </source>
</evidence>
<dbReference type="EMBL" id="JAHBMH010000024">
    <property type="protein sequence ID" value="KAK1938416.1"/>
    <property type="molecule type" value="Genomic_DNA"/>
</dbReference>
<dbReference type="Proteomes" id="UP001195914">
    <property type="component" value="Unassembled WGS sequence"/>
</dbReference>
<reference evidence="9" key="1">
    <citation type="journal article" date="2014" name="Nucleic Acids Res.">
        <title>The evolutionary dynamics of variant antigen genes in Babesia reveal a history of genomic innovation underlying host-parasite interaction.</title>
        <authorList>
            <person name="Jackson A.P."/>
            <person name="Otto T.D."/>
            <person name="Darby A."/>
            <person name="Ramaprasad A."/>
            <person name="Xia D."/>
            <person name="Echaide I.E."/>
            <person name="Farber M."/>
            <person name="Gahlot S."/>
            <person name="Gamble J."/>
            <person name="Gupta D."/>
            <person name="Gupta Y."/>
            <person name="Jackson L."/>
            <person name="Malandrin L."/>
            <person name="Malas T.B."/>
            <person name="Moussa E."/>
            <person name="Nair M."/>
            <person name="Reid A.J."/>
            <person name="Sanders M."/>
            <person name="Sharma J."/>
            <person name="Tracey A."/>
            <person name="Quail M.A."/>
            <person name="Weir W."/>
            <person name="Wastling J.M."/>
            <person name="Hall N."/>
            <person name="Willadsen P."/>
            <person name="Lingelbach K."/>
            <person name="Shiels B."/>
            <person name="Tait A."/>
            <person name="Berriman M."/>
            <person name="Allred D.R."/>
            <person name="Pain A."/>
        </authorList>
    </citation>
    <scope>NUCLEOTIDE SEQUENCE</scope>
    <source>
        <strain evidence="9">1802A</strain>
    </source>
</reference>
<protein>
    <recommendedName>
        <fullName evidence="2">RNA helicase</fullName>
        <ecNumber evidence="2">3.6.4.13</ecNumber>
    </recommendedName>
</protein>
<dbReference type="PANTHER" id="PTHR18934">
    <property type="entry name" value="ATP-DEPENDENT RNA HELICASE"/>
    <property type="match status" value="1"/>
</dbReference>
<comment type="caution">
    <text evidence="9">The sequence shown here is derived from an EMBL/GenBank/DDBJ whole genome shotgun (WGS) entry which is preliminary data.</text>
</comment>
<dbReference type="Pfam" id="PF13401">
    <property type="entry name" value="AAA_22"/>
    <property type="match status" value="1"/>
</dbReference>
<keyword evidence="5" id="KW-0347">Helicase</keyword>
<dbReference type="InterPro" id="IPR048333">
    <property type="entry name" value="HA2_WH"/>
</dbReference>
<keyword evidence="3" id="KW-0547">Nucleotide-binding</keyword>
<dbReference type="PROSITE" id="PS51194">
    <property type="entry name" value="HELICASE_CTER"/>
    <property type="match status" value="1"/>
</dbReference>
<dbReference type="Pfam" id="PF21010">
    <property type="entry name" value="HA2_C"/>
    <property type="match status" value="1"/>
</dbReference>
<keyword evidence="10" id="KW-1185">Reference proteome</keyword>
<sequence length="694" mass="78040">MDAAADLPIWFHKDEILSKLKSSQVLLLTGETGSGKSTLIPKILYENGYRDNVIVITQPRRVAAISLARHVASMLNCDVGKLVGFAVRFLNCCCDETKIKYVTDGVLLREALDDRLFSRYSVVVIDEAHERSIRSDVLLGILRSAMEQRRDLKVIVMSATLRATGFASFFPGCAIVNVPGRTHSLDIFYAPQPQEDYLEVCIQMKLFNILAQAALVSILQINLTYKYGDVLVFLPGQDDIEALEHMLLNKIKIIKEFLKSTNVTTNGSMCTIRQSTDVLLGDTPYEFKHWKELEIVPLYAALPLEQQSKVFQKPVEGYRKVVLATNIAETSVTIPGIRFVVDSGLVKQKMFCVKNCLESLMLQKISKDSANQRAGRAGRTGPGKVFRLYTNDSFKGMRASKVPEIQCANISHVYLELKVQFKMSSVSNVIQMLGVANPLDFPLMDAPSKNALLSAAMELYRLDALDSKGNLTDIGRHMGMIPLLPRHARLLLCSAEFDCTSEILTIVSMLSTDLTLFTAEKFNKAAFKMRRNLCNPRGDHLTLLNMYNIWNDSPNRKECCDQFGFNPSAFKRASEIRSQLVEVLTQRLGCLNIPGCKDSSEWDNVLKCLCRAGWMNLASLNSDGKTYTIESKRKTVMLHPHSVLFTRRPFPPVVVYDECTNTRKIYIHNVSEISQEWVTKLLPKLSTKSSHKQH</sequence>
<dbReference type="InterPro" id="IPR002464">
    <property type="entry name" value="DNA/RNA_helicase_DEAH_CS"/>
</dbReference>
<evidence type="ECO:0000256" key="5">
    <source>
        <dbReference type="ARBA" id="ARBA00022806"/>
    </source>
</evidence>
<dbReference type="CDD" id="cd17917">
    <property type="entry name" value="DEXHc_RHA-like"/>
    <property type="match status" value="1"/>
</dbReference>
<dbReference type="SMART" id="SM00382">
    <property type="entry name" value="AAA"/>
    <property type="match status" value="1"/>
</dbReference>
<dbReference type="SMART" id="SM00490">
    <property type="entry name" value="HELICc"/>
    <property type="match status" value="1"/>
</dbReference>
<keyword evidence="4" id="KW-0378">Hydrolase</keyword>
<dbReference type="FunFam" id="3.40.50.300:FF:001922">
    <property type="entry name" value="DEAH (Asp-Glu-Ala-His) box polypeptide 29"/>
    <property type="match status" value="1"/>
</dbReference>
<dbReference type="InterPro" id="IPR001650">
    <property type="entry name" value="Helicase_C-like"/>
</dbReference>
<dbReference type="GO" id="GO:0003723">
    <property type="term" value="F:RNA binding"/>
    <property type="evidence" value="ECO:0007669"/>
    <property type="project" value="TreeGrafter"/>
</dbReference>
<dbReference type="InterPro" id="IPR049945">
    <property type="entry name" value="AAA_22"/>
</dbReference>
<organism evidence="9 10">
    <name type="scientific">Babesia divergens</name>
    <dbReference type="NCBI Taxonomy" id="32595"/>
    <lineage>
        <taxon>Eukaryota</taxon>
        <taxon>Sar</taxon>
        <taxon>Alveolata</taxon>
        <taxon>Apicomplexa</taxon>
        <taxon>Aconoidasida</taxon>
        <taxon>Piroplasmida</taxon>
        <taxon>Babesiidae</taxon>
        <taxon>Babesia</taxon>
    </lineage>
</organism>
<dbReference type="Pfam" id="PF04408">
    <property type="entry name" value="WHD_HA2"/>
    <property type="match status" value="1"/>
</dbReference>
<dbReference type="Pfam" id="PF00271">
    <property type="entry name" value="Helicase_C"/>
    <property type="match status" value="1"/>
</dbReference>
<dbReference type="InterPro" id="IPR014001">
    <property type="entry name" value="Helicase_ATP-bd"/>
</dbReference>
<dbReference type="PROSITE" id="PS00675">
    <property type="entry name" value="SIGMA54_INTERACT_1"/>
    <property type="match status" value="1"/>
</dbReference>
<dbReference type="Pfam" id="PF07717">
    <property type="entry name" value="OB_NTP_bind"/>
    <property type="match status" value="1"/>
</dbReference>
<dbReference type="InterPro" id="IPR027417">
    <property type="entry name" value="P-loop_NTPase"/>
</dbReference>
<dbReference type="GO" id="GO:0016887">
    <property type="term" value="F:ATP hydrolysis activity"/>
    <property type="evidence" value="ECO:0007669"/>
    <property type="project" value="InterPro"/>
</dbReference>
<dbReference type="CDD" id="cd18791">
    <property type="entry name" value="SF2_C_RHA"/>
    <property type="match status" value="1"/>
</dbReference>
<dbReference type="InterPro" id="IPR011709">
    <property type="entry name" value="DEAD-box_helicase_OB_fold"/>
</dbReference>
<dbReference type="Gene3D" id="3.40.50.300">
    <property type="entry name" value="P-loop containing nucleotide triphosphate hydrolases"/>
    <property type="match status" value="2"/>
</dbReference>
<gene>
    <name evidence="9" type="ORF">X943_001059</name>
</gene>
<dbReference type="GO" id="GO:0005524">
    <property type="term" value="F:ATP binding"/>
    <property type="evidence" value="ECO:0007669"/>
    <property type="project" value="UniProtKB-KW"/>
</dbReference>
<dbReference type="SUPFAM" id="SSF52540">
    <property type="entry name" value="P-loop containing nucleoside triphosphate hydrolases"/>
    <property type="match status" value="1"/>
</dbReference>
<dbReference type="InterPro" id="IPR003593">
    <property type="entry name" value="AAA+_ATPase"/>
</dbReference>
<evidence type="ECO:0000256" key="1">
    <source>
        <dbReference type="ARBA" id="ARBA00008792"/>
    </source>
</evidence>
<dbReference type="Gene3D" id="1.20.120.1080">
    <property type="match status" value="1"/>
</dbReference>
<comment type="similarity">
    <text evidence="1">Belongs to the DEAD box helicase family. DEAH subfamily.</text>
</comment>
<evidence type="ECO:0000256" key="3">
    <source>
        <dbReference type="ARBA" id="ARBA00022741"/>
    </source>
</evidence>
<evidence type="ECO:0000313" key="9">
    <source>
        <dbReference type="EMBL" id="KAK1938416.1"/>
    </source>
</evidence>
<proteinExistence type="inferred from homology"/>
<dbReference type="EC" id="3.6.4.13" evidence="2"/>
<dbReference type="SMART" id="SM00487">
    <property type="entry name" value="DEXDc"/>
    <property type="match status" value="1"/>
</dbReference>
<name>A0AAD9GHN7_BABDI</name>
<evidence type="ECO:0000313" key="10">
    <source>
        <dbReference type="Proteomes" id="UP001195914"/>
    </source>
</evidence>
<dbReference type="SMART" id="SM00847">
    <property type="entry name" value="HA2"/>
    <property type="match status" value="1"/>
</dbReference>
<evidence type="ECO:0000259" key="8">
    <source>
        <dbReference type="PROSITE" id="PS51194"/>
    </source>
</evidence>
<evidence type="ECO:0000256" key="6">
    <source>
        <dbReference type="ARBA" id="ARBA00022840"/>
    </source>
</evidence>
<dbReference type="InterPro" id="IPR025662">
    <property type="entry name" value="Sigma_54_int_dom_ATP-bd_1"/>
</dbReference>